<dbReference type="InterPro" id="IPR003644">
    <property type="entry name" value="Calx_beta"/>
</dbReference>
<dbReference type="SUPFAM" id="SSF49899">
    <property type="entry name" value="Concanavalin A-like lectins/glucanases"/>
    <property type="match status" value="1"/>
</dbReference>
<keyword evidence="5" id="KW-0677">Repeat</keyword>
<evidence type="ECO:0000256" key="7">
    <source>
        <dbReference type="ARBA" id="ARBA00022989"/>
    </source>
</evidence>
<sequence>MRAAVWCWWLALAALTTPGSGGSVYFVDTQLAVEEGTQFSLRVGHSGPITQIVNVIVGVNNLNQDFVGSSQVASFAPGGSDVTSVTFTVADDSDPEVQETYTFELTVIGNTATVTVPNIATISILANDDAYGVFTITDDSPIYTVEDPVSTNIVNIPENDELFELVLTGASQGARVVNTNFTVVIQANDAPIRFLQPEFRYDENPITRIMNITILRGYEQDGVTQIGSVQEVAAISYILLPDTAQINLDFSGPGGQSSGQLTFGRGQRSLTLNIQVIDDSEPEMEESFQVVLSSPTGDVVLLQPDRVKGIINANDNPEGVLSLRSLDLVSLPLRQLNEDLDSDTVFTVVRSGGSFGAVSVNWVIVRNDSGSGEVSEDLTPITGMVMFANGEREKQIIISLVPDTLPEATERFKLQLVPGSVTGGAKVEGITEGIILIEDSDNVYGSVQFAEDSRQKLVVDADPRMLQLVLVRSGATSGDLHVNISLAYQPSDGSSNDVLEETVVATVMQSGQSELTEHVHLKVGAFIQVEPALGVYNSPHLGARMLASVTVTAAEANGEIGFQTLNRLEVSEPDNGQAQVQIALSREGTSGQVVVSWSLQGSGVSAGQVTTDDVANMQGTVTMASGSSVTYITLTLLPDDIPELDEEMTLTLNSVEPVGTQRLRVGHTQRTVVITQNDNPGGVFQFDPSQQLSYTLNEGASPQQFTVIREAGALLEQSIQYVINSGENDFFGATNVLTFPAGVRVRHFSVAAKQDGVPELEEVFTLRLQSYGSSVATIGPRSSIELHITKNDNPHGLLQFPDRVTYLNESKSGVDEVATVPVRRTMGQFGGIQVSWTLTPGDEVDLRPAMGFVTFTSDQELAHISLQSVPDEFTESAETFTLTLSDPQGGAVIGQNSSCMVVINANDFPIHFETSEYSAEEPSETTVLIQRSVALDQLVILKYQTVDGTASSAQGDYTRITNGHLTFNPGETEKSVIVHVRDDTTPEGAEMITRSGGTFGGVDVYYELYFTPTNEKALNGGDFLEAENLNVRFELGERTKYIPISPRVDNQPEKEKTYTIKLARLENFDNSAMVTILASDDPNGRFGFPLAAKEVSIAEDYPLGMEDTSRASLAVERRMGVYGPVEVLWEVYSEAVAGSLPPVYDLLFLGTIPSTFMIVPGFRRPGTGTHCVSFSGNSVAFVSVESMYHPPSAEMIDGFTMSAWVQPFTNTDGYIMAKTNTDGSRHFYTLRLLTNSLQTQLVFGHSVTGANENAFSSVTYMRNIEDTLWHHVVMTHEPGAVNFYIDNTFIGTRALPASQVLMDYTGRLTVGAVYPGNQQFSGYMQDVRIYTRKLSKDEISELYHMPARQDVTPISGYATYMEGQRDGRIDVAAVQDTDEESNEVFTIRLLQGKGGATVSEVDSSAILTVLKSDNANGLFYFPDQCQPSQPITESASVMCTVARQRGDDGRVIVTWAVYQIIGSQAVIAADDFVEYTGQIVFEAGERSKPFTVQLKVDNQPEGEEVFEVRLTNTSTEDGVGGSTNTSGASIDPTNSASTITMRENDFPNGLLEFKADGVPPLPGDPFLPPLEERPTVRVKEEGGIARLLVVRAMGFQGAVTVEWRTTDGSAKSSGKTPIDYSAAVGRLTFRDGERYNFIDIRIIDNNIPEDEKSFIVTLLNPSGGATLGQGSAVIVVIEHSDGAFGVFQFGPMFRGIQAQESGDSGFNVVPLQIERTGGSIGQSVVSWMVQSDKNNDLVDHAGNVTFTHGQLTSDLQLKVRGDTVPELDELFVVIITAVSRGELGEASALRSEVTVQANNDPYGKFVFPTDMRPVFVDETNQLVRLEVRRVGGTFGAVEVNYTTLAPTETYPYIPSAIPRADYTDFQATTGSLRFAAGQEVATFDLQILDDLEPEEDEAVFVRLSGVRLLDAAQIRPVDNSPRLGTDTDSFGQVIINYNDNANGELVLSPLSPSVYENQTEPFLFITRYGGAFGEVTVTFKVTDGTALSGIDFLVLFNSVTLKRGETSAPLPLRVIDDTLPEVAEMFSVQLDQVSGGGVLGSVTSATIIIHASDDPNGAFEFSAPGMSIEEPQNVPLAVNLTVIRTGGTLGVMSLDWTAMIAGSMASDDVSPASGSIHFVSNEASRQITISVLPDDIPEGQEDVKISLVSVTEGGRIGARGVGGSYGQLQVYYSTGPVMFVLEDVSSMGERVLTYFQGPVFGGRGVMGIPIPLEENIDYSVTCAEACLARIACLAFEVYMFNETGTCTLFETTTSDPLAISSTSIQYYEKDFVKAGELTGVRATPGDDYGVVTNGYILIDEGVTEGQLPIMIITDNIPELDEMFLLTLTRVDVTGATPSPQNSPYLGDLRNATVTIQANDDTYGAFTVYSDSPLATDEGHLIQVEERQNYAVDLIVERQGGTIGLVSVMWSVDRTASTAVYGVDYRADGAILTFNPGESRKLISVTILDDTMPELVKTVVVRLSAPTGGATINYDNATISIMENDNVAGVLSLTSTSLPAKEGDTISVDVVRSPSQFGTVNVDWSIQGLNGLDPAGGFQTYEGTLQFLPGVERKTIVLDVLTDNIPEVNEEYELHLVNIRTTGVGVSGSATLDPQLRTASITIQGSNNPHGVLQFSSNSLNVRVNEASGSVNVQLDRKFGAIGNIRVEYEITAGSLSQTNDELIYASANEDFAAERTFVDLVEGVSSAAITVTIMEDEIPEVDEVFVVRLLSVTLINEQASGEPPVLGSTGTVSQVIINANDGTKGEVIFKQDSVNVLVDETTSRNITLNVERTRGTFGDVSVFFYAQSVVEGTNLATVTILANDDPAGFVYLESVDLITLDEPLRDGSLKSSVNIAVSRGPGMYGQVNVPFETSVMLTLSVLDDEIPEDTERFTLRLLTPDNTAQLGTKTERTIIVNANDSPNGLFSLYAAGTRMREISVEEGVGMLHFDIVRTQGMEGLVTVDMATEPGTAETMADVLSVHLVPVQVIPTTYVEDWYSYMVNGTVYLLMMKPSVVGELTSDMGSDGSQGPVDMATLLYTTLFRWQGELTPVQTVETDGVSGAESFVINGVQYLMVVNKGNHNRYETVSRLYRINTDGSLTLLQNLDTKGATDIAYFTKNTIHYIVIANSQDNSGNTRVDSDVWRWEPGNKRFSKVSTLKTVGAQAVEVVDIDGNLFLAVANYYDSVDKTYQVDSKVYKFDTSGQFSQHQSLPTLGAIDVEHTKIRSLDILIIANNRDNTVSSPQKSDVYRWDVTQLGFVLHERLETNRVQDVEIFTAFDDTVYAVFSNTISSSVMYAWDIQNIRFQSAWTGSPALSMQPITIKQGTNQMDLVAVANKNITTNPTLYQLVKVKDSDFAPRTVTMTMDENEDLLHATVYVFQDTIPEDTETFYVTLRNSGGGAEIGLDNRIAVNILSNDNAHGVIEIAPDSIELQTQELVDRDNTVQVNVIRHGGFFGHVTVKWVATGDHDGTNDITPLEGIVEFATGQAVSTVSLTVRDDDVAELQEVTYIQLTQIVETGTSLPGRGAVIGANKTAMVIVLANDSPYGVVRWEKSTITVQEPEGSDATIILNIVREQGLTGDLQVTYITSVDGRLTSSEQAVSGEDFISRQGMVILQENVSKVPVEVVIKQDSLPEAAEMFLVNITGVVLLGNVPPPGAEPSVRIPGNIVAVTIAENDNARGIVQFNVTTNIEGRIDVYEEFGLNTTIPLTVSRTVGFHGQVTVTWQAEPREATILDFSPSSGTLILADTQQSANIYVTVVDDSIPENMETFDIELISVTGGALLGPVSSVRIAILKNDSPNGLFRFVSTQAVVRESLTPDDPDGEVRLIVERIQGSEGVVNVQWRLNAEAVYDFYEPHTGTLLFAQGEKTKSLSLRTRPDNILEGEEQFRVSLITADNNADISHTQGDARIRVLPDPGASGTISIMQEHRKVYIGEPGESSPNYAGQVQVVLTRGEGIYGDVSVSWAITPRDESAFLQVEGTVTIANLQKQAAITIQALDDTIPELRSIYTLQLSSATGGAILSSVTGATTADIVFVASDHPHGEFVFDLPQTTVTTEDRFSVSLPVIRRAGLNQQVFVTYKTWPGTAHELEDYFPKEGTLTFQHGQNQLFIDIQLKQDDIPEGLETFYLNLTSARLVDTSTNNYTIVDGLQLDQKPMIGTPGVKIIEIEKNDNAEGTIQFLDEAAQFKVTEDQGVAKIPLMRSGGNFGAVSVLYVVHNDTATEGLDFVGRQGEVSFSDGTRNATLDITIRNDPEMEYAETFSVELVSTTGGARLGVRKMMTVEIAKSDYPNGQFGFKGQPGIDTKIIMNNTAKMVQRMLTVERTGGLLGEQTSPLQSTNDIAFKSGNMELTSGTLKWADGQAGERTITLDIKPFSSWEIEKTFVIGLEKVEGSPATVGNGEVSPTMGSVSLTLAREYEEPEGTGTLTVQFPLIRRQDTGTVGNIEVFWEVQGHQDEVADFQPRNGSVLVADEERTSSITLEILPDSVPELSETFRLAITQIVGGAEIDTQYNLSTFTIKFNDEPHGLFGIMPEYQAIVVDPVDLTRHVQLNITRYGGHFGNVILTFSIKYDIPQSGILLSLSDGTVTFGEGEGNKVVMVGIEGTGFLELGTTFSVKLVEVNYLGEGVTKPPQFRAGMTEAKVTVPFEAANSKVGFKTTLASVLEDTGTCSLTVRREGTYGTVNVSWQSGFPGGRVLAGFTEGTVLPASSSVIITHGVAEKNFTVELSAKLNTAELFAVHLPSPPSTTVPGGTRLIPELAMVRIEPYGLVRFAQNSTQPEVSEMYGKIYLQVLRVYGSEGKLEVRYTAEGISASPFDFNTIENHAVVMEPMQTSGLILVDIVQDHTPEQAEIFHVNLTAVEKFPTETKPSVSPRISYLYGGSVVTIKESNDPYGGIFGSVSVLVRTVGGGEDWTSQIVSRPRAEGNDTITEVLGNRDRFTSAVGGTDYVVLDTKVDFKPGELEKNVIVTILADDMAEPAETVLVYLTQPTGGARIAAGEPDGGKKGYSVITIAQNDLSNGVIGFSADSMSVTADEDKSPVVSLKLARTDAFFGEVEISWLAKVSEDSTETEDVILASQLVRTAGTAICPGRKDVCLFNITLQNDDIPEEEHSFVVKLMSVKNDAKLNMEALTAQVTVAASDYIRGLVEFTIDSRSMIASNIDTVVRLGVQRVMGQDYRVEVGYRSLMMTSQQPQDGVTVYPALEGEDYTGQTGILVFEAGRQEIAYIDVTLTPFEASSNPYPKQFFLELRNPTNGASVNPDSSRASILIVEDRDVDIWDIIKGMPDRPLSNDQIRNVLVELDTALQVTDAVSDTEITLTEDVLEKIIEEGLDRPLPSTIINQVLSLLCKLLTPDKDDATRGRSQLAAILEDTAYMMVTGAVCPTPSPPDVLQLQCVHAKIVAGRWPLGKIQGFQYQGQRQDEFIIPSTIPDATTNDNSSCADFHFIEYNSEQWFQRSAEKQLLSNKVISFGLKGRPSSYSDYPAVYRIHSPDRRIATRQAQCVYFDLSVRTWVSPNEICEVTNDLDLGVDDFVGCSCRHLTHYAVQATTSDPGLVGYTVWFFISCFICMAGLLLAILAHHLCSISAMFAASLLMHMCFAAMATQICYVVAAYLSADEILVYTLGEDNYRFLMDDDTGLPVVIVAAFYTVTFNLYKYVYDMPYDFIYGDINNNGDMCFITNAYAGLAGVILPVLLMLVVVAVVFVKAFQVTPQWQAYDDIYRGRYNISEVRTLLLFWGVIIITWLWGGLHLVYGQLWMLIMFAIFNILQGLMAVVAYALLRNPCLAGFLAPQRASSYSMTGHMFDPALSTHQGAGPPQGQYQFHPSTLDVGSLKGSRASLLNESWERDSLPSRGTRSTMKVKRTLPHSGNLYVDPPVYHQNTISDTKDFDDLLYALKTGGSFTPSDGSVISDRASDESSNIDKYELRRIDIADTHL</sequence>
<dbReference type="InterPro" id="IPR005492">
    <property type="entry name" value="EPTP"/>
</dbReference>
<feature type="transmembrane region" description="Helical" evidence="11">
    <location>
        <begin position="5739"/>
        <end position="5760"/>
    </location>
</feature>
<proteinExistence type="predicted"/>
<evidence type="ECO:0000256" key="6">
    <source>
        <dbReference type="ARBA" id="ARBA00022837"/>
    </source>
</evidence>
<dbReference type="PANTHER" id="PTHR46682">
    <property type="entry name" value="ADHESION G-PROTEIN COUPLED RECEPTOR V1"/>
    <property type="match status" value="1"/>
</dbReference>
<dbReference type="Pfam" id="PF13385">
    <property type="entry name" value="Laminin_G_3"/>
    <property type="match status" value="1"/>
</dbReference>
<evidence type="ECO:0000256" key="11">
    <source>
        <dbReference type="SAM" id="Phobius"/>
    </source>
</evidence>
<feature type="transmembrane region" description="Helical" evidence="11">
    <location>
        <begin position="5617"/>
        <end position="5635"/>
    </location>
</feature>
<keyword evidence="9" id="KW-1015">Disulfide bond</keyword>
<dbReference type="SUPFAM" id="SSF141072">
    <property type="entry name" value="CalX-like"/>
    <property type="match status" value="37"/>
</dbReference>
<evidence type="ECO:0000256" key="8">
    <source>
        <dbReference type="ARBA" id="ARBA00023136"/>
    </source>
</evidence>
<keyword evidence="4 12" id="KW-0732">Signal</keyword>
<feature type="transmembrane region" description="Helical" evidence="11">
    <location>
        <begin position="5662"/>
        <end position="5685"/>
    </location>
</feature>
<dbReference type="InterPro" id="IPR026919">
    <property type="entry name" value="ADGRV1"/>
</dbReference>
<keyword evidence="6" id="KW-0106">Calcium</keyword>
<accession>A0ABY7DKR8</accession>
<dbReference type="InterPro" id="IPR011043">
    <property type="entry name" value="Gal_Oxase/kelch_b-propeller"/>
</dbReference>
<feature type="chain" id="PRO_5046998262" evidence="12">
    <location>
        <begin position="22"/>
        <end position="5916"/>
    </location>
</feature>
<dbReference type="Gene3D" id="1.20.1070.10">
    <property type="entry name" value="Rhodopsin 7-helix transmembrane proteins"/>
    <property type="match status" value="1"/>
</dbReference>
<dbReference type="InterPro" id="IPR046338">
    <property type="entry name" value="GAIN_dom_sf"/>
</dbReference>
<feature type="transmembrane region" description="Helical" evidence="11">
    <location>
        <begin position="5535"/>
        <end position="5558"/>
    </location>
</feature>
<gene>
    <name evidence="14" type="ORF">MAR_022161</name>
</gene>
<dbReference type="SUPFAM" id="SSF50965">
    <property type="entry name" value="Galactose oxidase, central domain"/>
    <property type="match status" value="1"/>
</dbReference>
<evidence type="ECO:0000256" key="5">
    <source>
        <dbReference type="ARBA" id="ARBA00022737"/>
    </source>
</evidence>
<dbReference type="PROSITE" id="PS50221">
    <property type="entry name" value="GAIN_B"/>
    <property type="match status" value="1"/>
</dbReference>
<protein>
    <submittedName>
        <fullName evidence="14">AGRV1-like protein</fullName>
    </submittedName>
</protein>
<evidence type="ECO:0000313" key="15">
    <source>
        <dbReference type="Proteomes" id="UP001164746"/>
    </source>
</evidence>
<dbReference type="Proteomes" id="UP001164746">
    <property type="component" value="Chromosome 3"/>
</dbReference>
<dbReference type="PROSITE" id="PS50912">
    <property type="entry name" value="EAR"/>
    <property type="match status" value="4"/>
</dbReference>
<comment type="subcellular location">
    <subcellularLocation>
        <location evidence="2">Cell projection</location>
        <location evidence="2">Stereocilium</location>
    </subcellularLocation>
    <subcellularLocation>
        <location evidence="1">Membrane</location>
    </subcellularLocation>
</comment>
<evidence type="ECO:0000256" key="9">
    <source>
        <dbReference type="ARBA" id="ARBA00023157"/>
    </source>
</evidence>
<feature type="domain" description="GAIN-B" evidence="13">
    <location>
        <begin position="5361"/>
        <end position="5534"/>
    </location>
</feature>
<keyword evidence="15" id="KW-1185">Reference proteome</keyword>
<evidence type="ECO:0000256" key="3">
    <source>
        <dbReference type="ARBA" id="ARBA00022692"/>
    </source>
</evidence>
<keyword evidence="8 11" id="KW-0472">Membrane</keyword>
<evidence type="ECO:0000256" key="10">
    <source>
        <dbReference type="SAM" id="MobiDB-lite"/>
    </source>
</evidence>
<feature type="transmembrane region" description="Helical" evidence="11">
    <location>
        <begin position="5712"/>
        <end position="5733"/>
    </location>
</feature>
<evidence type="ECO:0000256" key="12">
    <source>
        <dbReference type="SAM" id="SignalP"/>
    </source>
</evidence>
<dbReference type="InterPro" id="IPR038081">
    <property type="entry name" value="CalX-like_sf"/>
</dbReference>
<dbReference type="Gene3D" id="2.60.120.200">
    <property type="match status" value="1"/>
</dbReference>
<dbReference type="Pfam" id="PF03736">
    <property type="entry name" value="EPTP"/>
    <property type="match status" value="1"/>
</dbReference>
<feature type="signal peptide" evidence="12">
    <location>
        <begin position="1"/>
        <end position="21"/>
    </location>
</feature>
<reference evidence="14" key="1">
    <citation type="submission" date="2022-11" db="EMBL/GenBank/DDBJ databases">
        <title>Centuries of genome instability and evolution in soft-shell clam transmissible cancer (bioRxiv).</title>
        <authorList>
            <person name="Hart S.F.M."/>
            <person name="Yonemitsu M.A."/>
            <person name="Giersch R.M."/>
            <person name="Beal B.F."/>
            <person name="Arriagada G."/>
            <person name="Davis B.W."/>
            <person name="Ostrander E.A."/>
            <person name="Goff S.P."/>
            <person name="Metzger M.J."/>
        </authorList>
    </citation>
    <scope>NUCLEOTIDE SEQUENCE</scope>
    <source>
        <strain evidence="14">MELC-2E11</strain>
        <tissue evidence="14">Siphon/mantle</tissue>
    </source>
</reference>
<dbReference type="Pfam" id="PF03160">
    <property type="entry name" value="Calx-beta"/>
    <property type="match status" value="32"/>
</dbReference>
<dbReference type="InterPro" id="IPR013320">
    <property type="entry name" value="ConA-like_dom_sf"/>
</dbReference>
<name>A0ABY7DKR8_MYAAR</name>
<evidence type="ECO:0000259" key="13">
    <source>
        <dbReference type="PROSITE" id="PS50221"/>
    </source>
</evidence>
<dbReference type="Gene3D" id="2.60.40.2030">
    <property type="match status" value="33"/>
</dbReference>
<evidence type="ECO:0000256" key="1">
    <source>
        <dbReference type="ARBA" id="ARBA00004370"/>
    </source>
</evidence>
<dbReference type="PANTHER" id="PTHR46682:SF1">
    <property type="entry name" value="ADHESION G-PROTEIN COUPLED RECEPTOR V1"/>
    <property type="match status" value="1"/>
</dbReference>
<dbReference type="InterPro" id="IPR057244">
    <property type="entry name" value="GAIN_B"/>
</dbReference>
<dbReference type="SMART" id="SM00237">
    <property type="entry name" value="Calx_beta"/>
    <property type="match status" value="16"/>
</dbReference>
<feature type="region of interest" description="Disordered" evidence="10">
    <location>
        <begin position="1514"/>
        <end position="1534"/>
    </location>
</feature>
<evidence type="ECO:0000256" key="4">
    <source>
        <dbReference type="ARBA" id="ARBA00022729"/>
    </source>
</evidence>
<keyword evidence="3 11" id="KW-0812">Transmembrane</keyword>
<organism evidence="14 15">
    <name type="scientific">Mya arenaria</name>
    <name type="common">Soft-shell clam</name>
    <dbReference type="NCBI Taxonomy" id="6604"/>
    <lineage>
        <taxon>Eukaryota</taxon>
        <taxon>Metazoa</taxon>
        <taxon>Spiralia</taxon>
        <taxon>Lophotrochozoa</taxon>
        <taxon>Mollusca</taxon>
        <taxon>Bivalvia</taxon>
        <taxon>Autobranchia</taxon>
        <taxon>Heteroconchia</taxon>
        <taxon>Euheterodonta</taxon>
        <taxon>Imparidentia</taxon>
        <taxon>Neoheterodontei</taxon>
        <taxon>Myida</taxon>
        <taxon>Myoidea</taxon>
        <taxon>Myidae</taxon>
        <taxon>Mya</taxon>
    </lineage>
</organism>
<dbReference type="Gene3D" id="2.60.220.50">
    <property type="match status" value="1"/>
</dbReference>
<dbReference type="InterPro" id="IPR009039">
    <property type="entry name" value="EAR"/>
</dbReference>
<evidence type="ECO:0000313" key="14">
    <source>
        <dbReference type="EMBL" id="WAQ97788.1"/>
    </source>
</evidence>
<evidence type="ECO:0000256" key="2">
    <source>
        <dbReference type="ARBA" id="ARBA00004645"/>
    </source>
</evidence>
<keyword evidence="7 11" id="KW-1133">Transmembrane helix</keyword>
<dbReference type="EMBL" id="CP111014">
    <property type="protein sequence ID" value="WAQ97788.1"/>
    <property type="molecule type" value="Genomic_DNA"/>
</dbReference>